<evidence type="ECO:0000313" key="3">
    <source>
        <dbReference type="Proteomes" id="UP001172673"/>
    </source>
</evidence>
<evidence type="ECO:0000313" key="2">
    <source>
        <dbReference type="EMBL" id="KAJ9604021.1"/>
    </source>
</evidence>
<dbReference type="Proteomes" id="UP001172673">
    <property type="component" value="Unassembled WGS sequence"/>
</dbReference>
<name>A0AA38WZI3_9EURO</name>
<feature type="compositionally biased region" description="Low complexity" evidence="1">
    <location>
        <begin position="85"/>
        <end position="99"/>
    </location>
</feature>
<keyword evidence="3" id="KW-1185">Reference proteome</keyword>
<feature type="compositionally biased region" description="Basic and acidic residues" evidence="1">
    <location>
        <begin position="75"/>
        <end position="84"/>
    </location>
</feature>
<feature type="region of interest" description="Disordered" evidence="1">
    <location>
        <begin position="1"/>
        <end position="195"/>
    </location>
</feature>
<comment type="caution">
    <text evidence="2">The sequence shown here is derived from an EMBL/GenBank/DDBJ whole genome shotgun (WGS) entry which is preliminary data.</text>
</comment>
<reference evidence="2" key="1">
    <citation type="submission" date="2022-10" db="EMBL/GenBank/DDBJ databases">
        <title>Culturing micro-colonial fungi from biological soil crusts in the Mojave desert and describing Neophaeococcomyces mojavensis, and introducing the new genera and species Taxawa tesnikishii.</title>
        <authorList>
            <person name="Kurbessoian T."/>
            <person name="Stajich J.E."/>
        </authorList>
    </citation>
    <scope>NUCLEOTIDE SEQUENCE</scope>
    <source>
        <strain evidence="2">TK_41</strain>
    </source>
</reference>
<accession>A0AA38WZI3</accession>
<feature type="compositionally biased region" description="Polar residues" evidence="1">
    <location>
        <begin position="140"/>
        <end position="164"/>
    </location>
</feature>
<gene>
    <name evidence="2" type="ORF">H2200_011543</name>
</gene>
<feature type="compositionally biased region" description="Polar residues" evidence="1">
    <location>
        <begin position="183"/>
        <end position="195"/>
    </location>
</feature>
<feature type="compositionally biased region" description="Basic and acidic residues" evidence="1">
    <location>
        <begin position="1"/>
        <end position="22"/>
    </location>
</feature>
<feature type="compositionally biased region" description="Polar residues" evidence="1">
    <location>
        <begin position="104"/>
        <end position="119"/>
    </location>
</feature>
<evidence type="ECO:0000256" key="1">
    <source>
        <dbReference type="SAM" id="MobiDB-lite"/>
    </source>
</evidence>
<organism evidence="2 3">
    <name type="scientific">Cladophialophora chaetospira</name>
    <dbReference type="NCBI Taxonomy" id="386627"/>
    <lineage>
        <taxon>Eukaryota</taxon>
        <taxon>Fungi</taxon>
        <taxon>Dikarya</taxon>
        <taxon>Ascomycota</taxon>
        <taxon>Pezizomycotina</taxon>
        <taxon>Eurotiomycetes</taxon>
        <taxon>Chaetothyriomycetidae</taxon>
        <taxon>Chaetothyriales</taxon>
        <taxon>Herpotrichiellaceae</taxon>
        <taxon>Cladophialophora</taxon>
    </lineage>
</organism>
<dbReference type="EMBL" id="JAPDRK010000020">
    <property type="protein sequence ID" value="KAJ9604021.1"/>
    <property type="molecule type" value="Genomic_DNA"/>
</dbReference>
<proteinExistence type="predicted"/>
<sequence length="195" mass="21706">MTGEARLQDEVTRPRDEEARAENEEELLTIEKKLEERTNSRTKKIELKQRKGQESNPIDLDEDEAPIKTQPPENTPEKEADVASRLRPSQLSTPPSLSSDHLIQLTNPTPASSSANDLSPQVDELVATESGTAHDKQGYQDATVSSLFEPNRVSTTAPTRSDSNYVLARLEESSRQRAMLRNGDQTLQSPSKLLQ</sequence>
<dbReference type="AlphaFoldDB" id="A0AA38WZI3"/>
<protein>
    <submittedName>
        <fullName evidence="2">Uncharacterized protein</fullName>
    </submittedName>
</protein>
<feature type="compositionally biased region" description="Basic and acidic residues" evidence="1">
    <location>
        <begin position="29"/>
        <end position="53"/>
    </location>
</feature>